<dbReference type="InParanoid" id="G3JDW3"/>
<dbReference type="eggNOG" id="KOG2112">
    <property type="taxonomic scope" value="Eukaryota"/>
</dbReference>
<dbReference type="HOGENOM" id="CLU_049413_2_2_1"/>
<dbReference type="Pfam" id="PF02230">
    <property type="entry name" value="Abhydrolase_2"/>
    <property type="match status" value="1"/>
</dbReference>
<dbReference type="OMA" id="HGTDDAY"/>
<dbReference type="Proteomes" id="UP000001610">
    <property type="component" value="Unassembled WGS sequence"/>
</dbReference>
<dbReference type="SUPFAM" id="SSF53474">
    <property type="entry name" value="alpha/beta-Hydrolases"/>
    <property type="match status" value="1"/>
</dbReference>
<dbReference type="InterPro" id="IPR050565">
    <property type="entry name" value="LYPA1-2/EST-like"/>
</dbReference>
<comment type="similarity">
    <text evidence="1">Belongs to the AB hydrolase superfamily. AB hydrolase 2 family.</text>
</comment>
<accession>G3JDW3</accession>
<evidence type="ECO:0000313" key="3">
    <source>
        <dbReference type="EMBL" id="EGX92788.1"/>
    </source>
</evidence>
<proteinExistence type="inferred from homology"/>
<dbReference type="RefSeq" id="XP_006669372.1">
    <property type="nucleotide sequence ID" value="XM_006669309.1"/>
</dbReference>
<evidence type="ECO:0000313" key="4">
    <source>
        <dbReference type="Proteomes" id="UP000001610"/>
    </source>
</evidence>
<dbReference type="PANTHER" id="PTHR10655:SF63">
    <property type="entry name" value="PHOSPHOLIPASE_CARBOXYLESTERASE_THIOESTERASE DOMAIN-CONTAINING PROTEIN"/>
    <property type="match status" value="1"/>
</dbReference>
<evidence type="ECO:0000256" key="1">
    <source>
        <dbReference type="ARBA" id="ARBA00006499"/>
    </source>
</evidence>
<keyword evidence="4" id="KW-1185">Reference proteome</keyword>
<dbReference type="Gene3D" id="3.40.50.1820">
    <property type="entry name" value="alpha/beta hydrolase"/>
    <property type="match status" value="1"/>
</dbReference>
<evidence type="ECO:0000259" key="2">
    <source>
        <dbReference type="Pfam" id="PF02230"/>
    </source>
</evidence>
<dbReference type="KEGG" id="cmt:CCM_04161"/>
<dbReference type="GO" id="GO:0008474">
    <property type="term" value="F:palmitoyl-(protein) hydrolase activity"/>
    <property type="evidence" value="ECO:0007669"/>
    <property type="project" value="TreeGrafter"/>
</dbReference>
<dbReference type="VEuPathDB" id="FungiDB:CCM_04161"/>
<feature type="domain" description="Phospholipase/carboxylesterase/thioesterase" evidence="2">
    <location>
        <begin position="16"/>
        <end position="173"/>
    </location>
</feature>
<sequence>MHEEPPSDARSAGPVHIIKPQAAHTHTAIVLHGQGSNGPEFAEELFATRLSDNGSLSTKFPGWRWVFPSSKELWSTTFQEHMPAWFEAQSLTDTTLRQDLQISGIMDSSAYIQGLVEEEVKILHGKKSNLLFGGISQGGAVAMWMLLCRGTESWIGAFFAASTWLPFAENIEKLLTGQGNEEAGTAGQDAAPMKYDSFIRQAMQDPETEQYINPMRSHIKVFLGHGLDDAYIDVELGRQARHVLTAAGFNVEWKEYTGAEEEGHWLQEPNEMDDIYQFMLKFSA</sequence>
<dbReference type="InterPro" id="IPR003140">
    <property type="entry name" value="PLipase/COase/thioEstase"/>
</dbReference>
<dbReference type="EMBL" id="JH126401">
    <property type="protein sequence ID" value="EGX92788.1"/>
    <property type="molecule type" value="Genomic_DNA"/>
</dbReference>
<dbReference type="OrthoDB" id="2418081at2759"/>
<reference evidence="3 4" key="1">
    <citation type="journal article" date="2011" name="Genome Biol.">
        <title>Genome sequence of the insect pathogenic fungus Cordyceps militaris, a valued traditional Chinese medicine.</title>
        <authorList>
            <person name="Zheng P."/>
            <person name="Xia Y."/>
            <person name="Xiao G."/>
            <person name="Xiong C."/>
            <person name="Hu X."/>
            <person name="Zhang S."/>
            <person name="Zheng H."/>
            <person name="Huang Y."/>
            <person name="Zhou Y."/>
            <person name="Wang S."/>
            <person name="Zhao G.P."/>
            <person name="Liu X."/>
            <person name="St Leger R.J."/>
            <person name="Wang C."/>
        </authorList>
    </citation>
    <scope>NUCLEOTIDE SEQUENCE [LARGE SCALE GENOMIC DNA]</scope>
    <source>
        <strain evidence="3 4">CM01</strain>
    </source>
</reference>
<dbReference type="GO" id="GO:0005737">
    <property type="term" value="C:cytoplasm"/>
    <property type="evidence" value="ECO:0007669"/>
    <property type="project" value="TreeGrafter"/>
</dbReference>
<protein>
    <submittedName>
        <fullName evidence="3">Phospholipase/carboxylesterase</fullName>
    </submittedName>
</protein>
<dbReference type="AlphaFoldDB" id="G3JDW3"/>
<gene>
    <name evidence="3" type="ORF">CCM_04161</name>
</gene>
<dbReference type="InterPro" id="IPR029058">
    <property type="entry name" value="AB_hydrolase_fold"/>
</dbReference>
<dbReference type="GO" id="GO:0052689">
    <property type="term" value="F:carboxylic ester hydrolase activity"/>
    <property type="evidence" value="ECO:0007669"/>
    <property type="project" value="TreeGrafter"/>
</dbReference>
<name>G3JDW3_CORMM</name>
<organism evidence="3 4">
    <name type="scientific">Cordyceps militaris (strain CM01)</name>
    <name type="common">Caterpillar fungus</name>
    <dbReference type="NCBI Taxonomy" id="983644"/>
    <lineage>
        <taxon>Eukaryota</taxon>
        <taxon>Fungi</taxon>
        <taxon>Dikarya</taxon>
        <taxon>Ascomycota</taxon>
        <taxon>Pezizomycotina</taxon>
        <taxon>Sordariomycetes</taxon>
        <taxon>Hypocreomycetidae</taxon>
        <taxon>Hypocreales</taxon>
        <taxon>Cordycipitaceae</taxon>
        <taxon>Cordyceps</taxon>
    </lineage>
</organism>
<dbReference type="PANTHER" id="PTHR10655">
    <property type="entry name" value="LYSOPHOSPHOLIPASE-RELATED"/>
    <property type="match status" value="1"/>
</dbReference>
<dbReference type="GeneID" id="18166184"/>